<evidence type="ECO:0000313" key="3">
    <source>
        <dbReference type="Proteomes" id="UP000182427"/>
    </source>
</evidence>
<dbReference type="Proteomes" id="UP000182427">
    <property type="component" value="Chromosome I"/>
</dbReference>
<sequence length="52" mass="5508">MNLFKWMLATALVLDAALVMTARVVPTTSPVQSVGMATDQESNLAVSTASLR</sequence>
<accession>A0A1G7QEW0</accession>
<keyword evidence="1" id="KW-0732">Signal</keyword>
<gene>
    <name evidence="2" type="ORF">SAMN05444167_3849</name>
</gene>
<evidence type="ECO:0000256" key="1">
    <source>
        <dbReference type="SAM" id="SignalP"/>
    </source>
</evidence>
<proteinExistence type="predicted"/>
<name>A0A1G7QEW0_9BACT</name>
<reference evidence="3" key="1">
    <citation type="submission" date="2016-10" db="EMBL/GenBank/DDBJ databases">
        <authorList>
            <person name="Varghese N."/>
            <person name="Submissions S."/>
        </authorList>
    </citation>
    <scope>NUCLEOTIDE SEQUENCE [LARGE SCALE GENOMIC DNA]</scope>
    <source>
        <strain evidence="3">GAS232</strain>
    </source>
</reference>
<protein>
    <submittedName>
        <fullName evidence="2">Uncharacterized protein</fullName>
    </submittedName>
</protein>
<feature type="signal peptide" evidence="1">
    <location>
        <begin position="1"/>
        <end position="22"/>
    </location>
</feature>
<evidence type="ECO:0000313" key="2">
    <source>
        <dbReference type="EMBL" id="SDF97034.1"/>
    </source>
</evidence>
<dbReference type="EMBL" id="LT629690">
    <property type="protein sequence ID" value="SDF97034.1"/>
    <property type="molecule type" value="Genomic_DNA"/>
</dbReference>
<dbReference type="RefSeq" id="WP_156785213.1">
    <property type="nucleotide sequence ID" value="NZ_LT629690.1"/>
</dbReference>
<dbReference type="AlphaFoldDB" id="A0A1G7QEW0"/>
<keyword evidence="3" id="KW-1185">Reference proteome</keyword>
<organism evidence="2 3">
    <name type="scientific">Terriglobus roseus</name>
    <dbReference type="NCBI Taxonomy" id="392734"/>
    <lineage>
        <taxon>Bacteria</taxon>
        <taxon>Pseudomonadati</taxon>
        <taxon>Acidobacteriota</taxon>
        <taxon>Terriglobia</taxon>
        <taxon>Terriglobales</taxon>
        <taxon>Acidobacteriaceae</taxon>
        <taxon>Terriglobus</taxon>
    </lineage>
</organism>
<feature type="chain" id="PRO_5009242400" evidence="1">
    <location>
        <begin position="23"/>
        <end position="52"/>
    </location>
</feature>
<dbReference type="OrthoDB" id="9928680at2"/>